<dbReference type="InterPro" id="IPR021224">
    <property type="entry name" value="DUF2690"/>
</dbReference>
<evidence type="ECO:0000313" key="2">
    <source>
        <dbReference type="EMBL" id="MEE2037542.1"/>
    </source>
</evidence>
<evidence type="ECO:0000256" key="1">
    <source>
        <dbReference type="SAM" id="SignalP"/>
    </source>
</evidence>
<feature type="signal peptide" evidence="1">
    <location>
        <begin position="1"/>
        <end position="28"/>
    </location>
</feature>
<evidence type="ECO:0000313" key="3">
    <source>
        <dbReference type="Proteomes" id="UP001356095"/>
    </source>
</evidence>
<sequence>MSFSTVGRLALTALASLALLATTATATAADTTASERVRTETPVSAMHVYDGADPQATGCSANSTTVSQATRNGMTFQLRWSSSCQTNWVRILNYPGNVPVSQRDGLWMDVRDMDRPHGEAFTGSTNVSGTRWGNMVYSPGNNCAWGMFNYSNVFFDPNYGHYDLILRSSSC</sequence>
<gene>
    <name evidence="2" type="ORF">Q8791_09950</name>
</gene>
<organism evidence="2 3">
    <name type="scientific">Nocardiopsis codii</name>
    <dbReference type="NCBI Taxonomy" id="3065942"/>
    <lineage>
        <taxon>Bacteria</taxon>
        <taxon>Bacillati</taxon>
        <taxon>Actinomycetota</taxon>
        <taxon>Actinomycetes</taxon>
        <taxon>Streptosporangiales</taxon>
        <taxon>Nocardiopsidaceae</taxon>
        <taxon>Nocardiopsis</taxon>
    </lineage>
</organism>
<protein>
    <submittedName>
        <fullName evidence="2">DUF2690 domain-containing protein</fullName>
    </submittedName>
</protein>
<comment type="caution">
    <text evidence="2">The sequence shown here is derived from an EMBL/GenBank/DDBJ whole genome shotgun (WGS) entry which is preliminary data.</text>
</comment>
<feature type="chain" id="PRO_5045609107" evidence="1">
    <location>
        <begin position="29"/>
        <end position="171"/>
    </location>
</feature>
<proteinExistence type="predicted"/>
<keyword evidence="3" id="KW-1185">Reference proteome</keyword>
<keyword evidence="1" id="KW-0732">Signal</keyword>
<accession>A0ABU7K7J8</accession>
<dbReference type="Proteomes" id="UP001356095">
    <property type="component" value="Unassembled WGS sequence"/>
</dbReference>
<dbReference type="RefSeq" id="WP_330091342.1">
    <property type="nucleotide sequence ID" value="NZ_JAUZMY010000008.1"/>
</dbReference>
<name>A0ABU7K7J8_9ACTN</name>
<reference evidence="2 3" key="1">
    <citation type="submission" date="2023-08" db="EMBL/GenBank/DDBJ databases">
        <authorList>
            <person name="Girao M."/>
            <person name="Carvalho M.F."/>
        </authorList>
    </citation>
    <scope>NUCLEOTIDE SEQUENCE [LARGE SCALE GENOMIC DNA]</scope>
    <source>
        <strain evidence="2 3">CT-R113</strain>
    </source>
</reference>
<dbReference type="Pfam" id="PF10901">
    <property type="entry name" value="DUF2690"/>
    <property type="match status" value="1"/>
</dbReference>
<dbReference type="EMBL" id="JAUZMY010000008">
    <property type="protein sequence ID" value="MEE2037542.1"/>
    <property type="molecule type" value="Genomic_DNA"/>
</dbReference>